<keyword evidence="1" id="KW-0285">Flavoprotein</keyword>
<evidence type="ECO:0000313" key="6">
    <source>
        <dbReference type="Proteomes" id="UP000544872"/>
    </source>
</evidence>
<name>A0A7W9ZJL2_NOVIT</name>
<evidence type="ECO:0000313" key="5">
    <source>
        <dbReference type="EMBL" id="MBB6211424.1"/>
    </source>
</evidence>
<evidence type="ECO:0000256" key="2">
    <source>
        <dbReference type="ARBA" id="ARBA00022643"/>
    </source>
</evidence>
<dbReference type="PANTHER" id="PTHR23026:SF90">
    <property type="entry name" value="IODOTYROSINE DEIODINASE 1"/>
    <property type="match status" value="1"/>
</dbReference>
<evidence type="ECO:0000259" key="4">
    <source>
        <dbReference type="Pfam" id="PF00881"/>
    </source>
</evidence>
<evidence type="ECO:0000256" key="3">
    <source>
        <dbReference type="ARBA" id="ARBA00023002"/>
    </source>
</evidence>
<dbReference type="SUPFAM" id="SSF55469">
    <property type="entry name" value="FMN-dependent nitroreductase-like"/>
    <property type="match status" value="1"/>
</dbReference>
<keyword evidence="2" id="KW-0288">FMN</keyword>
<gene>
    <name evidence="5" type="ORF">FHS48_002863</name>
</gene>
<dbReference type="RefSeq" id="WP_184264237.1">
    <property type="nucleotide sequence ID" value="NZ_JACIIX010000011.1"/>
</dbReference>
<organism evidence="5 6">
    <name type="scientific">Novispirillum itersonii</name>
    <name type="common">Aquaspirillum itersonii</name>
    <dbReference type="NCBI Taxonomy" id="189"/>
    <lineage>
        <taxon>Bacteria</taxon>
        <taxon>Pseudomonadati</taxon>
        <taxon>Pseudomonadota</taxon>
        <taxon>Alphaproteobacteria</taxon>
        <taxon>Rhodospirillales</taxon>
        <taxon>Novispirillaceae</taxon>
        <taxon>Novispirillum</taxon>
    </lineage>
</organism>
<accession>A0A7W9ZJL2</accession>
<dbReference type="Gene3D" id="3.40.109.10">
    <property type="entry name" value="NADH Oxidase"/>
    <property type="match status" value="1"/>
</dbReference>
<protein>
    <submittedName>
        <fullName evidence="5">Nitroreductase</fullName>
    </submittedName>
</protein>
<dbReference type="InterPro" id="IPR029479">
    <property type="entry name" value="Nitroreductase"/>
</dbReference>
<sequence length="227" mass="25381">MSAVPGFQPVPLPDYVEYPQDEMRRRAQAFYDQIRRRHTVREFSDRPVPRDIIETCLRAAGTAPNGANHQPWHFSVIGTPDLKRQIRVAAEEEERAFYAGRAGEEWLKALLPLGTDADKPFLETAPWLICIFGERKSRSADGVLRKNYYVPESVSIATGFLLAALHHAGLVTLTHTPSPMGFLNALCGRPDEDKPYILLVVGYPAEGAHIPAHALTKRPLEEIATFL</sequence>
<dbReference type="InterPro" id="IPR050627">
    <property type="entry name" value="Nitroreductase/BluB"/>
</dbReference>
<dbReference type="Proteomes" id="UP000544872">
    <property type="component" value="Unassembled WGS sequence"/>
</dbReference>
<dbReference type="EMBL" id="JACIIX010000011">
    <property type="protein sequence ID" value="MBB6211424.1"/>
    <property type="molecule type" value="Genomic_DNA"/>
</dbReference>
<reference evidence="5 6" key="1">
    <citation type="submission" date="2020-08" db="EMBL/GenBank/DDBJ databases">
        <title>Genomic Encyclopedia of Type Strains, Phase IV (KMG-IV): sequencing the most valuable type-strain genomes for metagenomic binning, comparative biology and taxonomic classification.</title>
        <authorList>
            <person name="Goeker M."/>
        </authorList>
    </citation>
    <scope>NUCLEOTIDE SEQUENCE [LARGE SCALE GENOMIC DNA]</scope>
    <source>
        <strain evidence="5 6">DSM 11590</strain>
    </source>
</reference>
<dbReference type="GO" id="GO:0016491">
    <property type="term" value="F:oxidoreductase activity"/>
    <property type="evidence" value="ECO:0007669"/>
    <property type="project" value="UniProtKB-KW"/>
</dbReference>
<dbReference type="CDD" id="cd02144">
    <property type="entry name" value="iodotyrosine_dehalogenase"/>
    <property type="match status" value="1"/>
</dbReference>
<keyword evidence="6" id="KW-1185">Reference proteome</keyword>
<proteinExistence type="predicted"/>
<dbReference type="AlphaFoldDB" id="A0A7W9ZJL2"/>
<keyword evidence="3" id="KW-0560">Oxidoreductase</keyword>
<dbReference type="Pfam" id="PF00881">
    <property type="entry name" value="Nitroreductase"/>
    <property type="match status" value="1"/>
</dbReference>
<feature type="domain" description="Nitroreductase" evidence="4">
    <location>
        <begin position="34"/>
        <end position="203"/>
    </location>
</feature>
<comment type="caution">
    <text evidence="5">The sequence shown here is derived from an EMBL/GenBank/DDBJ whole genome shotgun (WGS) entry which is preliminary data.</text>
</comment>
<dbReference type="PANTHER" id="PTHR23026">
    <property type="entry name" value="NADPH NITROREDUCTASE"/>
    <property type="match status" value="1"/>
</dbReference>
<dbReference type="InterPro" id="IPR000415">
    <property type="entry name" value="Nitroreductase-like"/>
</dbReference>
<evidence type="ECO:0000256" key="1">
    <source>
        <dbReference type="ARBA" id="ARBA00022630"/>
    </source>
</evidence>